<dbReference type="EMBL" id="MFGJ01000001">
    <property type="protein sequence ID" value="OGF33537.1"/>
    <property type="molecule type" value="Genomic_DNA"/>
</dbReference>
<reference evidence="1 2" key="1">
    <citation type="journal article" date="2016" name="Nat. Commun.">
        <title>Thousands of microbial genomes shed light on interconnected biogeochemical processes in an aquifer system.</title>
        <authorList>
            <person name="Anantharaman K."/>
            <person name="Brown C.T."/>
            <person name="Hug L.A."/>
            <person name="Sharon I."/>
            <person name="Castelle C.J."/>
            <person name="Probst A.J."/>
            <person name="Thomas B.C."/>
            <person name="Singh A."/>
            <person name="Wilkins M.J."/>
            <person name="Karaoz U."/>
            <person name="Brodie E.L."/>
            <person name="Williams K.H."/>
            <person name="Hubbard S.S."/>
            <person name="Banfield J.F."/>
        </authorList>
    </citation>
    <scope>NUCLEOTIDE SEQUENCE [LARGE SCALE GENOMIC DNA]</scope>
</reference>
<gene>
    <name evidence="1" type="ORF">A2478_01715</name>
</gene>
<sequence>MEKVIYKELSYKIVGVLFEVYNELGPGHKEKHYQSAVSKEFRDIGLKHAKELCAKLKFKDEVVGQYYFDFLVEDKIILELKCKDRLSRKDFDQVKGYLSQSGLKLGILALFNNDGVTFKRILPNYL</sequence>
<comment type="caution">
    <text evidence="1">The sequence shown here is derived from an EMBL/GenBank/DDBJ whole genome shotgun (WGS) entry which is preliminary data.</text>
</comment>
<dbReference type="STRING" id="1798002.A2478_01715"/>
<protein>
    <recommendedName>
        <fullName evidence="3">GxxExxY protein</fullName>
    </recommendedName>
</protein>
<accession>A0A1F5T3K6</accession>
<proteinExistence type="predicted"/>
<dbReference type="InterPro" id="IPR026350">
    <property type="entry name" value="GxxExxY"/>
</dbReference>
<name>A0A1F5T3K6_9BACT</name>
<dbReference type="NCBIfam" id="TIGR04256">
    <property type="entry name" value="GxxExxY"/>
    <property type="match status" value="1"/>
</dbReference>
<evidence type="ECO:0008006" key="3">
    <source>
        <dbReference type="Google" id="ProtNLM"/>
    </source>
</evidence>
<organism evidence="1 2">
    <name type="scientific">Candidatus Falkowbacteria bacterium RIFOXYC2_FULL_36_12</name>
    <dbReference type="NCBI Taxonomy" id="1798002"/>
    <lineage>
        <taxon>Bacteria</taxon>
        <taxon>Candidatus Falkowiibacteriota</taxon>
    </lineage>
</organism>
<dbReference type="AlphaFoldDB" id="A0A1F5T3K6"/>
<dbReference type="Proteomes" id="UP000179001">
    <property type="component" value="Unassembled WGS sequence"/>
</dbReference>
<evidence type="ECO:0000313" key="1">
    <source>
        <dbReference type="EMBL" id="OGF33537.1"/>
    </source>
</evidence>
<evidence type="ECO:0000313" key="2">
    <source>
        <dbReference type="Proteomes" id="UP000179001"/>
    </source>
</evidence>
<dbReference type="Pfam" id="PF13366">
    <property type="entry name" value="PDDEXK_3"/>
    <property type="match status" value="1"/>
</dbReference>